<accession>I0IDX1</accession>
<dbReference type="KEGG" id="phm:PSMK_13000"/>
<dbReference type="SUPFAM" id="SSF53850">
    <property type="entry name" value="Periplasmic binding protein-like II"/>
    <property type="match status" value="1"/>
</dbReference>
<gene>
    <name evidence="3" type="ordered locus">PSMK_13000</name>
</gene>
<name>I0IDX1_PHYMF</name>
<evidence type="ECO:0000256" key="1">
    <source>
        <dbReference type="ARBA" id="ARBA00004418"/>
    </source>
</evidence>
<comment type="similarity">
    <text evidence="2">Belongs to the bacterial solute-binding protein 1 family.</text>
</comment>
<keyword evidence="4" id="KW-1185">Reference proteome</keyword>
<dbReference type="eggNOG" id="COG1653">
    <property type="taxonomic scope" value="Bacteria"/>
</dbReference>
<evidence type="ECO:0000313" key="4">
    <source>
        <dbReference type="Proteomes" id="UP000007881"/>
    </source>
</evidence>
<sequence>MVARFLLIAVLAGLPLLNACDRRSSDAKRLEVWTLALSPYFDDYLTGVFGAFEAEHPGTEVVWVDVPFDAINRKLVAAAAAGRAPDVVNLSDRDFARVAALGGLADLDPLLADGVVERYLPGAVRGLRLNGGLRALPWYLTTQVRMANAATLARGGLTPDTLANDWTGLRDQARAYHEETGGFLFSVPLGETSELPMMLLSEGIRPFRETPDGLVADLTREEVAGYVSAWVDLYREGALPRAAATRDHTHLVEGYQKGEIALIQTGSNMLGRIRDAAPDVYGETVVKPGVTGRLQRSHIAAMVVGVSGRSEHPEEAAALAAFLTSPASQTGLSKQSGVLPSTPASLDDPYFAFPEGASDDPEARLTEARATSAASLRTAVAFTPAMETWPELRRAFNEGIKRALLGGEPTAGVLASIEAEWNRILAAARPVGPDALPPASRVPRPLGGGVGSSVSVPTPQGAWHPVPAAGLVLPEAA</sequence>
<dbReference type="PANTHER" id="PTHR43649:SF12">
    <property type="entry name" value="DIACETYLCHITOBIOSE BINDING PROTEIN DASA"/>
    <property type="match status" value="1"/>
</dbReference>
<dbReference type="Gene3D" id="3.40.190.10">
    <property type="entry name" value="Periplasmic binding protein-like II"/>
    <property type="match status" value="1"/>
</dbReference>
<dbReference type="RefSeq" id="WP_014436678.1">
    <property type="nucleotide sequence ID" value="NC_017080.1"/>
</dbReference>
<comment type="subcellular location">
    <subcellularLocation>
        <location evidence="1">Periplasm</location>
    </subcellularLocation>
</comment>
<dbReference type="HOGENOM" id="CLU_031285_10_2_0"/>
<evidence type="ECO:0000313" key="3">
    <source>
        <dbReference type="EMBL" id="BAM03459.1"/>
    </source>
</evidence>
<dbReference type="EMBL" id="AP012338">
    <property type="protein sequence ID" value="BAM03459.1"/>
    <property type="molecule type" value="Genomic_DNA"/>
</dbReference>
<dbReference type="Proteomes" id="UP000007881">
    <property type="component" value="Chromosome"/>
</dbReference>
<protein>
    <submittedName>
        <fullName evidence="3">Putative ABC transporter substrate binding protein</fullName>
    </submittedName>
</protein>
<dbReference type="InterPro" id="IPR050490">
    <property type="entry name" value="Bact_solute-bd_prot1"/>
</dbReference>
<dbReference type="GO" id="GO:0042597">
    <property type="term" value="C:periplasmic space"/>
    <property type="evidence" value="ECO:0007669"/>
    <property type="project" value="UniProtKB-SubCell"/>
</dbReference>
<dbReference type="Pfam" id="PF13416">
    <property type="entry name" value="SBP_bac_8"/>
    <property type="match status" value="1"/>
</dbReference>
<reference evidence="3 4" key="1">
    <citation type="submission" date="2012-02" db="EMBL/GenBank/DDBJ databases">
        <title>Complete genome sequence of Phycisphaera mikurensis NBRC 102666.</title>
        <authorList>
            <person name="Ankai A."/>
            <person name="Hosoyama A."/>
            <person name="Terui Y."/>
            <person name="Sekine M."/>
            <person name="Fukai R."/>
            <person name="Kato Y."/>
            <person name="Nakamura S."/>
            <person name="Yamada-Narita S."/>
            <person name="Kawakoshi A."/>
            <person name="Fukunaga Y."/>
            <person name="Yamazaki S."/>
            <person name="Fujita N."/>
        </authorList>
    </citation>
    <scope>NUCLEOTIDE SEQUENCE [LARGE SCALE GENOMIC DNA]</scope>
    <source>
        <strain evidence="4">NBRC 102666 / KCTC 22515 / FYK2301M01</strain>
    </source>
</reference>
<dbReference type="STRING" id="1142394.PSMK_13000"/>
<evidence type="ECO:0000256" key="2">
    <source>
        <dbReference type="ARBA" id="ARBA00008520"/>
    </source>
</evidence>
<organism evidence="3 4">
    <name type="scientific">Phycisphaera mikurensis (strain NBRC 102666 / KCTC 22515 / FYK2301M01)</name>
    <dbReference type="NCBI Taxonomy" id="1142394"/>
    <lineage>
        <taxon>Bacteria</taxon>
        <taxon>Pseudomonadati</taxon>
        <taxon>Planctomycetota</taxon>
        <taxon>Phycisphaerae</taxon>
        <taxon>Phycisphaerales</taxon>
        <taxon>Phycisphaeraceae</taxon>
        <taxon>Phycisphaera</taxon>
    </lineage>
</organism>
<dbReference type="OrthoDB" id="9769685at2"/>
<proteinExistence type="inferred from homology"/>
<dbReference type="PANTHER" id="PTHR43649">
    <property type="entry name" value="ARABINOSE-BINDING PROTEIN-RELATED"/>
    <property type="match status" value="1"/>
</dbReference>
<dbReference type="InterPro" id="IPR006059">
    <property type="entry name" value="SBP"/>
</dbReference>
<dbReference type="AlphaFoldDB" id="I0IDX1"/>